<reference evidence="2" key="2">
    <citation type="submission" date="2021-08" db="EMBL/GenBank/DDBJ databases">
        <authorList>
            <person name="Gostincar C."/>
            <person name="Sun X."/>
            <person name="Song Z."/>
            <person name="Gunde-Cimerman N."/>
        </authorList>
    </citation>
    <scope>NUCLEOTIDE SEQUENCE</scope>
    <source>
        <strain evidence="2">EXF-8016</strain>
    </source>
</reference>
<dbReference type="AlphaFoldDB" id="A0A9P8GCB8"/>
<dbReference type="EMBL" id="JAHFYH010000058">
    <property type="protein sequence ID" value="KAH0217132.1"/>
    <property type="molecule type" value="Genomic_DNA"/>
</dbReference>
<organism evidence="2 3">
    <name type="scientific">Aureobasidium melanogenum</name>
    <name type="common">Aureobasidium pullulans var. melanogenum</name>
    <dbReference type="NCBI Taxonomy" id="46634"/>
    <lineage>
        <taxon>Eukaryota</taxon>
        <taxon>Fungi</taxon>
        <taxon>Dikarya</taxon>
        <taxon>Ascomycota</taxon>
        <taxon>Pezizomycotina</taxon>
        <taxon>Dothideomycetes</taxon>
        <taxon>Dothideomycetidae</taxon>
        <taxon>Dothideales</taxon>
        <taxon>Saccotheciaceae</taxon>
        <taxon>Aureobasidium</taxon>
    </lineage>
</organism>
<feature type="compositionally biased region" description="Basic residues" evidence="1">
    <location>
        <begin position="821"/>
        <end position="832"/>
    </location>
</feature>
<feature type="compositionally biased region" description="Low complexity" evidence="1">
    <location>
        <begin position="669"/>
        <end position="702"/>
    </location>
</feature>
<feature type="non-terminal residue" evidence="2">
    <location>
        <position position="1"/>
    </location>
</feature>
<proteinExistence type="predicted"/>
<sequence>MASTTPPTSTSDASEHLSRLNIAQSTSTVHHGMATSIDQRTDSEHAKLTLETLPPEIKNEIFSHLLLGAKVKYSTNGAWPGYKYKFDTTIMRVNKQLKQDAETYLHGQNDFALISSKFFAFEIDRKRFLPTVATAKAARSFKGPSIEATITHVETPLCVCCNPEKHKDKDRATHALFLVADLEHLIRELRLTFHMWPSKPIYVISETSVSPVEHIPVNVDTQVKIVWKVNPSPREDLTVAERRARQTRLLAPLDFPTGRGKKISVVGVDKDIARTVTEQDMPRILSIDAVGWDLYHLLKAQKKHLDSTLSQGSPSLANLIHSYTDLACVGWQLDIIGHWRYASVTRHVCIHGRMVSLCLMPWDELDDEDYEAKIADSWQLAVVSLVLDCLFTVARLGLDEKTFDHLKDCIDTILHMIAYTFRPHTAPFLFPYRFRALLGHWEAWYTVHENLTRDPRGQNRYARGIETLEAARKLIPAEDDEVWRPINEDLEFLNRVAAGEAEPWKRDFGRFSFPCINFQGLLNSPRTHNTPIHPRPPRGSHHGWATKQGFPKPEVAAHMTEFVDDFSKLKFEERTHDWTDKALDHGHFANAFLNLPREPEEDDPGMPPGIFGIQVGPVTTVGELFASMGMPNGPPPPPPRRTVDRSQDLDGAVKRSALPTSYMYHQRQKSSSSARSDLSNRSFLSASSSASPRSTPALPSPSVYGNLLSPADTPHKRNRFKTLFFAPSIRDSGISLNTPTSDPRFPSPLTPPCFPIPSVPIDEEALVQGELDFLIDELAARYDCHTNSVDYTSSDRCDSPTFGHSSATMASQSHSSDTPGQKRHRSSSRTRGHASPLPGASHLNSPVDLSVRELSISSRPGNTRKHSHRPRPAVNPSSPLLGLPQVFRRLAITDPHINGQPIRFLSRDYVAGANSLQVGSCTFMNLPYGADVECGLRVEPSFPRSISRTQVVILQIVQRVVRVRDRSNMWLLCSEVDVSSSFTREVRTELALAASTSSPSTSKGKQKQRNDEDDIWTSLAQQLETDSYAPSTTRLPTRVPKPAKTRDRNTTPALSDLLSLLTEVRFLHRQFFILQPRVSKTGDVGMSIPYLSSSLHTSLLSLPSPKKRYQAKKPEHTPHGHDTSIYTPSLHPNTPLSIFVTAATLQAKAWLEPPMQDPTTLRQVLNLPPMSKNRDSMQEEQIGIYGVRVGESWGDGRQGLGCWVCFLVPKGVEKEL</sequence>
<protein>
    <submittedName>
        <fullName evidence="2">Uncharacterized protein</fullName>
    </submittedName>
</protein>
<evidence type="ECO:0000256" key="1">
    <source>
        <dbReference type="SAM" id="MobiDB-lite"/>
    </source>
</evidence>
<feature type="region of interest" description="Disordered" evidence="1">
    <location>
        <begin position="1027"/>
        <end position="1050"/>
    </location>
</feature>
<feature type="compositionally biased region" description="Low complexity" evidence="1">
    <location>
        <begin position="804"/>
        <end position="816"/>
    </location>
</feature>
<evidence type="ECO:0000313" key="3">
    <source>
        <dbReference type="Proteomes" id="UP000767238"/>
    </source>
</evidence>
<name>A0A9P8GCB8_AURME</name>
<feature type="region of interest" description="Disordered" evidence="1">
    <location>
        <begin position="789"/>
        <end position="845"/>
    </location>
</feature>
<evidence type="ECO:0000313" key="2">
    <source>
        <dbReference type="EMBL" id="KAH0217132.1"/>
    </source>
</evidence>
<feature type="region of interest" description="Disordered" evidence="1">
    <location>
        <begin position="993"/>
        <end position="1012"/>
    </location>
</feature>
<feature type="region of interest" description="Disordered" evidence="1">
    <location>
        <begin position="625"/>
        <end position="711"/>
    </location>
</feature>
<feature type="compositionally biased region" description="Basic and acidic residues" evidence="1">
    <location>
        <begin position="641"/>
        <end position="653"/>
    </location>
</feature>
<feature type="compositionally biased region" description="Basic residues" evidence="1">
    <location>
        <begin position="862"/>
        <end position="871"/>
    </location>
</feature>
<dbReference type="Proteomes" id="UP000767238">
    <property type="component" value="Unassembled WGS sequence"/>
</dbReference>
<dbReference type="OrthoDB" id="62952at2759"/>
<gene>
    <name evidence="2" type="ORF">KCV03_g7210</name>
</gene>
<accession>A0A9P8GCB8</accession>
<comment type="caution">
    <text evidence="2">The sequence shown here is derived from an EMBL/GenBank/DDBJ whole genome shotgun (WGS) entry which is preliminary data.</text>
</comment>
<feature type="region of interest" description="Disordered" evidence="1">
    <location>
        <begin position="858"/>
        <end position="879"/>
    </location>
</feature>
<feature type="compositionally biased region" description="Low complexity" evidence="1">
    <location>
        <begin position="993"/>
        <end position="1002"/>
    </location>
</feature>
<reference evidence="2" key="1">
    <citation type="journal article" date="2021" name="J Fungi (Basel)">
        <title>Virulence traits and population genomics of the black yeast Aureobasidium melanogenum.</title>
        <authorList>
            <person name="Cernosa A."/>
            <person name="Sun X."/>
            <person name="Gostincar C."/>
            <person name="Fang C."/>
            <person name="Gunde-Cimerman N."/>
            <person name="Song Z."/>
        </authorList>
    </citation>
    <scope>NUCLEOTIDE SEQUENCE</scope>
    <source>
        <strain evidence="2">EXF-8016</strain>
    </source>
</reference>